<dbReference type="EMBL" id="MU069626">
    <property type="protein sequence ID" value="KAF5837169.1"/>
    <property type="molecule type" value="Genomic_DNA"/>
</dbReference>
<comment type="caution">
    <text evidence="2">The sequence shown here is derived from an EMBL/GenBank/DDBJ whole genome shotgun (WGS) entry which is preliminary data.</text>
</comment>
<name>A0ABQ7GRD2_DUNSA</name>
<sequence>MTAAKDVKGREWATHFSREHPHASQQETIQAFIERFTKETLPEELPPSKAARVEPSTSDASFGSVETFTPVRGGRGGGSRGFAQQRGGRNPVRGGGRGNASFSRGGGSAGAGRGSAGAGRGRSTVDPMTPTNIRHPVTGEKLVKCAVDYMKNNRICFNCGKGRPECTGFAESCLSGQKKPFEDTKDE</sequence>
<reference evidence="2" key="1">
    <citation type="submission" date="2017-08" db="EMBL/GenBank/DDBJ databases">
        <authorList>
            <person name="Polle J.E."/>
            <person name="Barry K."/>
            <person name="Cushman J."/>
            <person name="Schmutz J."/>
            <person name="Tran D."/>
            <person name="Hathwaick L.T."/>
            <person name="Yim W.C."/>
            <person name="Jenkins J."/>
            <person name="Mckie-Krisberg Z.M."/>
            <person name="Prochnik S."/>
            <person name="Lindquist E."/>
            <person name="Dockter R.B."/>
            <person name="Adam C."/>
            <person name="Molina H."/>
            <person name="Bunkerborg J."/>
            <person name="Jin E."/>
            <person name="Buchheim M."/>
            <person name="Magnuson J."/>
        </authorList>
    </citation>
    <scope>NUCLEOTIDE SEQUENCE</scope>
    <source>
        <strain evidence="2">CCAP 19/18</strain>
    </source>
</reference>
<evidence type="ECO:0000313" key="2">
    <source>
        <dbReference type="EMBL" id="KAF5837169.1"/>
    </source>
</evidence>
<keyword evidence="3" id="KW-1185">Reference proteome</keyword>
<evidence type="ECO:0000256" key="1">
    <source>
        <dbReference type="SAM" id="MobiDB-lite"/>
    </source>
</evidence>
<feature type="compositionally biased region" description="Basic and acidic residues" evidence="1">
    <location>
        <begin position="1"/>
        <end position="22"/>
    </location>
</feature>
<gene>
    <name evidence="2" type="ORF">DUNSADRAFT_4790</name>
</gene>
<feature type="compositionally biased region" description="Polar residues" evidence="1">
    <location>
        <begin position="55"/>
        <end position="67"/>
    </location>
</feature>
<evidence type="ECO:0000313" key="3">
    <source>
        <dbReference type="Proteomes" id="UP000815325"/>
    </source>
</evidence>
<proteinExistence type="predicted"/>
<feature type="compositionally biased region" description="Low complexity" evidence="1">
    <location>
        <begin position="81"/>
        <end position="92"/>
    </location>
</feature>
<accession>A0ABQ7GRD2</accession>
<protein>
    <submittedName>
        <fullName evidence="2">Uncharacterized protein</fullName>
    </submittedName>
</protein>
<feature type="compositionally biased region" description="Gly residues" evidence="1">
    <location>
        <begin position="93"/>
        <end position="120"/>
    </location>
</feature>
<feature type="region of interest" description="Disordered" evidence="1">
    <location>
        <begin position="1"/>
        <end position="26"/>
    </location>
</feature>
<organism evidence="2 3">
    <name type="scientific">Dunaliella salina</name>
    <name type="common">Green alga</name>
    <name type="synonym">Protococcus salinus</name>
    <dbReference type="NCBI Taxonomy" id="3046"/>
    <lineage>
        <taxon>Eukaryota</taxon>
        <taxon>Viridiplantae</taxon>
        <taxon>Chlorophyta</taxon>
        <taxon>core chlorophytes</taxon>
        <taxon>Chlorophyceae</taxon>
        <taxon>CS clade</taxon>
        <taxon>Chlamydomonadales</taxon>
        <taxon>Dunaliellaceae</taxon>
        <taxon>Dunaliella</taxon>
    </lineage>
</organism>
<feature type="region of interest" description="Disordered" evidence="1">
    <location>
        <begin position="40"/>
        <end position="135"/>
    </location>
</feature>
<dbReference type="Proteomes" id="UP000815325">
    <property type="component" value="Unassembled WGS sequence"/>
</dbReference>